<dbReference type="STRING" id="1183438.GKIL_2749"/>
<name>U5QMV0_GLOK1</name>
<gene>
    <name evidence="2" type="ORF">GKIL_2749</name>
</gene>
<dbReference type="Pfam" id="PF09684">
    <property type="entry name" value="Tail_P2_I"/>
    <property type="match status" value="1"/>
</dbReference>
<evidence type="ECO:0000313" key="3">
    <source>
        <dbReference type="Proteomes" id="UP000017396"/>
    </source>
</evidence>
<dbReference type="KEGG" id="glj:GKIL_2749"/>
<dbReference type="eggNOG" id="COG4385">
    <property type="taxonomic scope" value="Bacteria"/>
</dbReference>
<dbReference type="PATRIC" id="fig|1183438.3.peg.2707"/>
<dbReference type="InterPro" id="IPR011748">
    <property type="entry name" value="Unchr_phage_tail-like"/>
</dbReference>
<accession>U5QMV0</accession>
<dbReference type="HOGENOM" id="CLU_040282_0_0_3"/>
<evidence type="ECO:0000256" key="1">
    <source>
        <dbReference type="SAM" id="MobiDB-lite"/>
    </source>
</evidence>
<dbReference type="Proteomes" id="UP000017396">
    <property type="component" value="Chromosome"/>
</dbReference>
<reference evidence="2 3" key="1">
    <citation type="journal article" date="2013" name="PLoS ONE">
        <title>Cultivation and Complete Genome Sequencing of Gloeobacter kilaueensis sp. nov., from a Lava Cave in Kilauea Caldera, Hawai'i.</title>
        <authorList>
            <person name="Saw J.H."/>
            <person name="Schatz M."/>
            <person name="Brown M.V."/>
            <person name="Kunkel D.D."/>
            <person name="Foster J.S."/>
            <person name="Shick H."/>
            <person name="Christensen S."/>
            <person name="Hou S."/>
            <person name="Wan X."/>
            <person name="Donachie S.P."/>
        </authorList>
    </citation>
    <scope>NUCLEOTIDE SEQUENCE [LARGE SCALE GENOMIC DNA]</scope>
    <source>
        <strain evidence="3">JS</strain>
    </source>
</reference>
<evidence type="ECO:0000313" key="2">
    <source>
        <dbReference type="EMBL" id="AGY58995.1"/>
    </source>
</evidence>
<dbReference type="NCBIfam" id="TIGR02242">
    <property type="entry name" value="tail_TIGR02242"/>
    <property type="match status" value="1"/>
</dbReference>
<dbReference type="EMBL" id="CP003587">
    <property type="protein sequence ID" value="AGY58995.1"/>
    <property type="molecule type" value="Genomic_DNA"/>
</dbReference>
<dbReference type="InterPro" id="IPR006521">
    <property type="entry name" value="Tail_protein_I"/>
</dbReference>
<proteinExistence type="predicted"/>
<dbReference type="AlphaFoldDB" id="U5QMV0"/>
<organism evidence="2 3">
    <name type="scientific">Gloeobacter kilaueensis (strain ATCC BAA-2537 / CCAP 1431/1 / ULC 316 / JS1)</name>
    <dbReference type="NCBI Taxonomy" id="1183438"/>
    <lineage>
        <taxon>Bacteria</taxon>
        <taxon>Bacillati</taxon>
        <taxon>Cyanobacteriota</taxon>
        <taxon>Cyanophyceae</taxon>
        <taxon>Gloeobacterales</taxon>
        <taxon>Gloeobacteraceae</taxon>
        <taxon>Gloeobacter</taxon>
    </lineage>
</organism>
<feature type="region of interest" description="Disordered" evidence="1">
    <location>
        <begin position="340"/>
        <end position="363"/>
    </location>
</feature>
<dbReference type="RefSeq" id="WP_023174205.1">
    <property type="nucleotide sequence ID" value="NC_022600.1"/>
</dbReference>
<protein>
    <submittedName>
        <fullName evidence="2">Phage tail protein</fullName>
    </submittedName>
</protein>
<keyword evidence="3" id="KW-1185">Reference proteome</keyword>
<feature type="region of interest" description="Disordered" evidence="1">
    <location>
        <begin position="389"/>
        <end position="451"/>
    </location>
</feature>
<sequence>MAQASDRKLISIQLTPMRIPEAVPLAGLQVAGPAEATTVASQSAASLLLHPGEPSEMIVQVKNLGKRPIWLNLRVEGNFPVDWCRIGMEGHELAPGQQMEAVLYFQVNASYFEDQQALSPQKRRRLDLDFQSRLYFFHGTNALELDQVELEEFSLHVRAHSLYLNYLPVLYREVDFIGRFLKIFEETFEPAYHSLEAMWANLDPLTAPQTLLPFLAYWVSWPIDARWDLPQQRRLIKRAVEIYRNRGTRRGLRLYLHLYTGLPLDDHIAQEAGKHISISDHFGRGFVLGAEHLGQGTVLGGGRPFHFVVRLREQRPNQVNERLVRLIIEQERPAFCTYDLFIEGPPAPPPPRPGQGGPGGAVLPHPPTRFARCPPTCCSCSGTGRCAAAPPGTGHQSPSKGGSCVPATEYTCQRRPTSSRRPESVPARSSATGPPGQTARPGRSGTASGSPCPGWNCTASQTAHPGWNGTAKASGWWCRQPACPGQTHSTTAQTARSASTGGFLNFSYPECYGLRS</sequence>